<feature type="transmembrane region" description="Helical" evidence="1">
    <location>
        <begin position="27"/>
        <end position="43"/>
    </location>
</feature>
<dbReference type="EMBL" id="JAMZMK010010953">
    <property type="protein sequence ID" value="KAI7729633.1"/>
    <property type="molecule type" value="Genomic_DNA"/>
</dbReference>
<sequence>MKSRSLQVILSISISSASPYIPLMRVAVVGAGISGLASTYVLVKAES</sequence>
<reference evidence="2" key="1">
    <citation type="submission" date="2022-06" db="EMBL/GenBank/DDBJ databases">
        <title>Uncovering the hologenomic basis of an extraordinary plant invasion.</title>
        <authorList>
            <person name="Bieker V.C."/>
            <person name="Martin M.D."/>
            <person name="Gilbert T."/>
            <person name="Hodgins K."/>
            <person name="Battlay P."/>
            <person name="Petersen B."/>
            <person name="Wilson J."/>
        </authorList>
    </citation>
    <scope>NUCLEOTIDE SEQUENCE</scope>
    <source>
        <strain evidence="2">AA19_3_7</strain>
        <tissue evidence="2">Leaf</tissue>
    </source>
</reference>
<protein>
    <submittedName>
        <fullName evidence="2">Uncharacterized protein</fullName>
    </submittedName>
</protein>
<accession>A0AAD5BTZ3</accession>
<organism evidence="2 3">
    <name type="scientific">Ambrosia artemisiifolia</name>
    <name type="common">Common ragweed</name>
    <dbReference type="NCBI Taxonomy" id="4212"/>
    <lineage>
        <taxon>Eukaryota</taxon>
        <taxon>Viridiplantae</taxon>
        <taxon>Streptophyta</taxon>
        <taxon>Embryophyta</taxon>
        <taxon>Tracheophyta</taxon>
        <taxon>Spermatophyta</taxon>
        <taxon>Magnoliopsida</taxon>
        <taxon>eudicotyledons</taxon>
        <taxon>Gunneridae</taxon>
        <taxon>Pentapetalae</taxon>
        <taxon>asterids</taxon>
        <taxon>campanulids</taxon>
        <taxon>Asterales</taxon>
        <taxon>Asteraceae</taxon>
        <taxon>Asteroideae</taxon>
        <taxon>Heliantheae alliance</taxon>
        <taxon>Heliantheae</taxon>
        <taxon>Ambrosia</taxon>
    </lineage>
</organism>
<name>A0AAD5BTZ3_AMBAR</name>
<keyword evidence="1" id="KW-1133">Transmembrane helix</keyword>
<evidence type="ECO:0000313" key="2">
    <source>
        <dbReference type="EMBL" id="KAI7729633.1"/>
    </source>
</evidence>
<dbReference type="InterPro" id="IPR036188">
    <property type="entry name" value="FAD/NAD-bd_sf"/>
</dbReference>
<keyword evidence="3" id="KW-1185">Reference proteome</keyword>
<dbReference type="Gene3D" id="3.50.50.60">
    <property type="entry name" value="FAD/NAD(P)-binding domain"/>
    <property type="match status" value="1"/>
</dbReference>
<keyword evidence="1" id="KW-0812">Transmembrane</keyword>
<proteinExistence type="predicted"/>
<dbReference type="AlphaFoldDB" id="A0AAD5BTZ3"/>
<keyword evidence="1" id="KW-0472">Membrane</keyword>
<gene>
    <name evidence="2" type="ORF">M8C21_002668</name>
</gene>
<dbReference type="Proteomes" id="UP001206925">
    <property type="component" value="Unassembled WGS sequence"/>
</dbReference>
<evidence type="ECO:0000313" key="3">
    <source>
        <dbReference type="Proteomes" id="UP001206925"/>
    </source>
</evidence>
<evidence type="ECO:0000256" key="1">
    <source>
        <dbReference type="SAM" id="Phobius"/>
    </source>
</evidence>
<comment type="caution">
    <text evidence="2">The sequence shown here is derived from an EMBL/GenBank/DDBJ whole genome shotgun (WGS) entry which is preliminary data.</text>
</comment>